<dbReference type="GeneID" id="19277397"/>
<protein>
    <submittedName>
        <fullName evidence="2">Uncharacterized protein</fullName>
    </submittedName>
</protein>
<dbReference type="InParanoid" id="W3WNE9"/>
<keyword evidence="3" id="KW-1185">Reference proteome</keyword>
<accession>W3WNE9</accession>
<dbReference type="KEGG" id="pfy:PFICI_12384"/>
<evidence type="ECO:0000313" key="3">
    <source>
        <dbReference type="Proteomes" id="UP000030651"/>
    </source>
</evidence>
<evidence type="ECO:0000313" key="2">
    <source>
        <dbReference type="EMBL" id="ETS75440.1"/>
    </source>
</evidence>
<gene>
    <name evidence="2" type="ORF">PFICI_12384</name>
</gene>
<feature type="compositionally biased region" description="Polar residues" evidence="1">
    <location>
        <begin position="56"/>
        <end position="72"/>
    </location>
</feature>
<dbReference type="HOGENOM" id="CLU_2723002_0_0_1"/>
<name>W3WNE9_PESFW</name>
<dbReference type="AlphaFoldDB" id="W3WNE9"/>
<sequence>MPPPPRTPSPAETIRPIHSRCDCKASSRHSTSTDASECVAAACEECNSSSVCLDNSPLQDGVQETNNTSAAD</sequence>
<evidence type="ECO:0000256" key="1">
    <source>
        <dbReference type="SAM" id="MobiDB-lite"/>
    </source>
</evidence>
<proteinExistence type="predicted"/>
<dbReference type="EMBL" id="KI912118">
    <property type="protein sequence ID" value="ETS75440.1"/>
    <property type="molecule type" value="Genomic_DNA"/>
</dbReference>
<dbReference type="RefSeq" id="XP_007839156.1">
    <property type="nucleotide sequence ID" value="XM_007840965.1"/>
</dbReference>
<dbReference type="Proteomes" id="UP000030651">
    <property type="component" value="Unassembled WGS sequence"/>
</dbReference>
<feature type="region of interest" description="Disordered" evidence="1">
    <location>
        <begin position="53"/>
        <end position="72"/>
    </location>
</feature>
<reference evidence="3" key="1">
    <citation type="journal article" date="2015" name="BMC Genomics">
        <title>Genomic and transcriptomic analysis of the endophytic fungus Pestalotiopsis fici reveals its lifestyle and high potential for synthesis of natural products.</title>
        <authorList>
            <person name="Wang X."/>
            <person name="Zhang X."/>
            <person name="Liu L."/>
            <person name="Xiang M."/>
            <person name="Wang W."/>
            <person name="Sun X."/>
            <person name="Che Y."/>
            <person name="Guo L."/>
            <person name="Liu G."/>
            <person name="Guo L."/>
            <person name="Wang C."/>
            <person name="Yin W.B."/>
            <person name="Stadler M."/>
            <person name="Zhang X."/>
            <person name="Liu X."/>
        </authorList>
    </citation>
    <scope>NUCLEOTIDE SEQUENCE [LARGE SCALE GENOMIC DNA]</scope>
    <source>
        <strain evidence="3">W106-1 / CGMCC3.15140</strain>
    </source>
</reference>
<organism evidence="2 3">
    <name type="scientific">Pestalotiopsis fici (strain W106-1 / CGMCC3.15140)</name>
    <dbReference type="NCBI Taxonomy" id="1229662"/>
    <lineage>
        <taxon>Eukaryota</taxon>
        <taxon>Fungi</taxon>
        <taxon>Dikarya</taxon>
        <taxon>Ascomycota</taxon>
        <taxon>Pezizomycotina</taxon>
        <taxon>Sordariomycetes</taxon>
        <taxon>Xylariomycetidae</taxon>
        <taxon>Amphisphaeriales</taxon>
        <taxon>Sporocadaceae</taxon>
        <taxon>Pestalotiopsis</taxon>
    </lineage>
</organism>